<dbReference type="InterPro" id="IPR002083">
    <property type="entry name" value="MATH/TRAF_dom"/>
</dbReference>
<sequence>MAINSTSAVKHAERLSETSSRWVTGSITATHNFEVTNFSQLDGKGARKFVSSSTFTVGGYDWKIDFYPDRNDMQNYGVYASAFLYFLRGLDGVTVRLSLSLLGKDNRVSIQKTDTRTFPSVGSDWGWSKFIEKSHLQELLHLNAGRFTIRCVLTLIDAPHAEEGSAIKIPEPNLHQDLMDMLKNGEGSLLSGASSVTGGYIAEL</sequence>
<evidence type="ECO:0000259" key="1">
    <source>
        <dbReference type="PROSITE" id="PS50144"/>
    </source>
</evidence>
<evidence type="ECO:0000313" key="2">
    <source>
        <dbReference type="EMBL" id="KAF8649690.1"/>
    </source>
</evidence>
<dbReference type="PANTHER" id="PTHR26379">
    <property type="entry name" value="BTB/POZ AND MATH DOMAIN-CONTAINING PROTEIN 1"/>
    <property type="match status" value="1"/>
</dbReference>
<dbReference type="Pfam" id="PF22486">
    <property type="entry name" value="MATH_2"/>
    <property type="match status" value="1"/>
</dbReference>
<dbReference type="CDD" id="cd00121">
    <property type="entry name" value="MATH"/>
    <property type="match status" value="1"/>
</dbReference>
<protein>
    <recommendedName>
        <fullName evidence="1">MATH domain-containing protein</fullName>
    </recommendedName>
</protein>
<dbReference type="Gene3D" id="2.60.210.10">
    <property type="entry name" value="Apoptosis, Tumor Necrosis Factor Receptor Associated Protein 2, Chain A"/>
    <property type="match status" value="1"/>
</dbReference>
<dbReference type="GO" id="GO:0016567">
    <property type="term" value="P:protein ubiquitination"/>
    <property type="evidence" value="ECO:0007669"/>
    <property type="project" value="InterPro"/>
</dbReference>
<dbReference type="Proteomes" id="UP000636709">
    <property type="component" value="Unassembled WGS sequence"/>
</dbReference>
<dbReference type="PROSITE" id="PS50144">
    <property type="entry name" value="MATH"/>
    <property type="match status" value="1"/>
</dbReference>
<proteinExistence type="predicted"/>
<reference evidence="2" key="1">
    <citation type="submission" date="2020-07" db="EMBL/GenBank/DDBJ databases">
        <title>Genome sequence and genetic diversity analysis of an under-domesticated orphan crop, white fonio (Digitaria exilis).</title>
        <authorList>
            <person name="Bennetzen J.L."/>
            <person name="Chen S."/>
            <person name="Ma X."/>
            <person name="Wang X."/>
            <person name="Yssel A.E.J."/>
            <person name="Chaluvadi S.R."/>
            <person name="Johnson M."/>
            <person name="Gangashetty P."/>
            <person name="Hamidou F."/>
            <person name="Sanogo M.D."/>
            <person name="Zwaenepoel A."/>
            <person name="Wallace J."/>
            <person name="Van De Peer Y."/>
            <person name="Van Deynze A."/>
        </authorList>
    </citation>
    <scope>NUCLEOTIDE SEQUENCE</scope>
    <source>
        <tissue evidence="2">Leaves</tissue>
    </source>
</reference>
<name>A0A835DWK5_9POAL</name>
<evidence type="ECO:0000313" key="3">
    <source>
        <dbReference type="Proteomes" id="UP000636709"/>
    </source>
</evidence>
<feature type="domain" description="MATH" evidence="1">
    <location>
        <begin position="28"/>
        <end position="153"/>
    </location>
</feature>
<dbReference type="OrthoDB" id="680117at2759"/>
<dbReference type="InterPro" id="IPR045005">
    <property type="entry name" value="BPM1-6"/>
</dbReference>
<gene>
    <name evidence="2" type="ORF">HU200_064231</name>
</gene>
<comment type="caution">
    <text evidence="2">The sequence shown here is derived from an EMBL/GenBank/DDBJ whole genome shotgun (WGS) entry which is preliminary data.</text>
</comment>
<dbReference type="AlphaFoldDB" id="A0A835DWK5"/>
<organism evidence="2 3">
    <name type="scientific">Digitaria exilis</name>
    <dbReference type="NCBI Taxonomy" id="1010633"/>
    <lineage>
        <taxon>Eukaryota</taxon>
        <taxon>Viridiplantae</taxon>
        <taxon>Streptophyta</taxon>
        <taxon>Embryophyta</taxon>
        <taxon>Tracheophyta</taxon>
        <taxon>Spermatophyta</taxon>
        <taxon>Magnoliopsida</taxon>
        <taxon>Liliopsida</taxon>
        <taxon>Poales</taxon>
        <taxon>Poaceae</taxon>
        <taxon>PACMAD clade</taxon>
        <taxon>Panicoideae</taxon>
        <taxon>Panicodae</taxon>
        <taxon>Paniceae</taxon>
        <taxon>Anthephorinae</taxon>
        <taxon>Digitaria</taxon>
    </lineage>
</organism>
<dbReference type="InterPro" id="IPR008974">
    <property type="entry name" value="TRAF-like"/>
</dbReference>
<keyword evidence="3" id="KW-1185">Reference proteome</keyword>
<dbReference type="SUPFAM" id="SSF49599">
    <property type="entry name" value="TRAF domain-like"/>
    <property type="match status" value="1"/>
</dbReference>
<dbReference type="PANTHER" id="PTHR26379:SF486">
    <property type="entry name" value="OS04G0625500 PROTEIN"/>
    <property type="match status" value="1"/>
</dbReference>
<dbReference type="EMBL" id="JACEFO010002753">
    <property type="protein sequence ID" value="KAF8649690.1"/>
    <property type="molecule type" value="Genomic_DNA"/>
</dbReference>
<accession>A0A835DWK5</accession>